<keyword evidence="2" id="KW-1185">Reference proteome</keyword>
<name>A0AAV5VX63_9BILA</name>
<evidence type="ECO:0000313" key="1">
    <source>
        <dbReference type="EMBL" id="GMT24217.1"/>
    </source>
</evidence>
<gene>
    <name evidence="1" type="ORF">PFISCL1PPCAC_15514</name>
</gene>
<evidence type="ECO:0000313" key="2">
    <source>
        <dbReference type="Proteomes" id="UP001432322"/>
    </source>
</evidence>
<sequence>HLGFDASVLSELVQTLSDLVEDGLGVRVESRQSHVHFVRDLVHLKRLLLPSIISSSSPIRTHRSTGDSKIIVPPPSIFSSQLPLVGRQELLEPGREGILQLVGLLLIL</sequence>
<proteinExistence type="predicted"/>
<protein>
    <submittedName>
        <fullName evidence="1">Uncharacterized protein</fullName>
    </submittedName>
</protein>
<dbReference type="Proteomes" id="UP001432322">
    <property type="component" value="Unassembled WGS sequence"/>
</dbReference>
<organism evidence="1 2">
    <name type="scientific">Pristionchus fissidentatus</name>
    <dbReference type="NCBI Taxonomy" id="1538716"/>
    <lineage>
        <taxon>Eukaryota</taxon>
        <taxon>Metazoa</taxon>
        <taxon>Ecdysozoa</taxon>
        <taxon>Nematoda</taxon>
        <taxon>Chromadorea</taxon>
        <taxon>Rhabditida</taxon>
        <taxon>Rhabditina</taxon>
        <taxon>Diplogasteromorpha</taxon>
        <taxon>Diplogasteroidea</taxon>
        <taxon>Neodiplogasteridae</taxon>
        <taxon>Pristionchus</taxon>
    </lineage>
</organism>
<feature type="non-terminal residue" evidence="1">
    <location>
        <position position="1"/>
    </location>
</feature>
<reference evidence="1" key="1">
    <citation type="submission" date="2023-10" db="EMBL/GenBank/DDBJ databases">
        <title>Genome assembly of Pristionchus species.</title>
        <authorList>
            <person name="Yoshida K."/>
            <person name="Sommer R.J."/>
        </authorList>
    </citation>
    <scope>NUCLEOTIDE SEQUENCE</scope>
    <source>
        <strain evidence="1">RS5133</strain>
    </source>
</reference>
<dbReference type="AlphaFoldDB" id="A0AAV5VX63"/>
<dbReference type="EMBL" id="BTSY01000004">
    <property type="protein sequence ID" value="GMT24217.1"/>
    <property type="molecule type" value="Genomic_DNA"/>
</dbReference>
<comment type="caution">
    <text evidence="1">The sequence shown here is derived from an EMBL/GenBank/DDBJ whole genome shotgun (WGS) entry which is preliminary data.</text>
</comment>
<feature type="non-terminal residue" evidence="1">
    <location>
        <position position="108"/>
    </location>
</feature>
<accession>A0AAV5VX63</accession>